<dbReference type="Proteomes" id="UP001054837">
    <property type="component" value="Unassembled WGS sequence"/>
</dbReference>
<proteinExistence type="predicted"/>
<reference evidence="1 2" key="1">
    <citation type="submission" date="2021-06" db="EMBL/GenBank/DDBJ databases">
        <title>Caerostris darwini draft genome.</title>
        <authorList>
            <person name="Kono N."/>
            <person name="Arakawa K."/>
        </authorList>
    </citation>
    <scope>NUCLEOTIDE SEQUENCE [LARGE SCALE GENOMIC DNA]</scope>
</reference>
<name>A0AAV4P9Q2_9ARAC</name>
<protein>
    <submittedName>
        <fullName evidence="1">Uncharacterized protein</fullName>
    </submittedName>
</protein>
<accession>A0AAV4P9Q2</accession>
<comment type="caution">
    <text evidence="1">The sequence shown here is derived from an EMBL/GenBank/DDBJ whole genome shotgun (WGS) entry which is preliminary data.</text>
</comment>
<evidence type="ECO:0000313" key="2">
    <source>
        <dbReference type="Proteomes" id="UP001054837"/>
    </source>
</evidence>
<evidence type="ECO:0000313" key="1">
    <source>
        <dbReference type="EMBL" id="GIX93188.1"/>
    </source>
</evidence>
<keyword evidence="2" id="KW-1185">Reference proteome</keyword>
<dbReference type="EMBL" id="BPLQ01002472">
    <property type="protein sequence ID" value="GIX93188.1"/>
    <property type="molecule type" value="Genomic_DNA"/>
</dbReference>
<dbReference type="AlphaFoldDB" id="A0AAV4P9Q2"/>
<gene>
    <name evidence="1" type="ORF">CDAR_583091</name>
</gene>
<organism evidence="1 2">
    <name type="scientific">Caerostris darwini</name>
    <dbReference type="NCBI Taxonomy" id="1538125"/>
    <lineage>
        <taxon>Eukaryota</taxon>
        <taxon>Metazoa</taxon>
        <taxon>Ecdysozoa</taxon>
        <taxon>Arthropoda</taxon>
        <taxon>Chelicerata</taxon>
        <taxon>Arachnida</taxon>
        <taxon>Araneae</taxon>
        <taxon>Araneomorphae</taxon>
        <taxon>Entelegynae</taxon>
        <taxon>Araneoidea</taxon>
        <taxon>Araneidae</taxon>
        <taxon>Caerostris</taxon>
    </lineage>
</organism>
<sequence>MNDAEVSRSGIAFPIRPGTGSPVGTAFPAVKTLLTVESREERTEHHNTQRRDFLGTISMLTAAGIACRQTLSRLLLGKPISHAVL</sequence>